<feature type="domain" description="Mur ligase N-terminal catalytic" evidence="9">
    <location>
        <begin position="15"/>
        <end position="112"/>
    </location>
</feature>
<dbReference type="PANTHER" id="PTHR43445:SF3">
    <property type="entry name" value="UDP-N-ACETYLMURAMATE--L-ALANINE LIGASE"/>
    <property type="match status" value="1"/>
</dbReference>
<evidence type="ECO:0000313" key="13">
    <source>
        <dbReference type="Proteomes" id="UP001151699"/>
    </source>
</evidence>
<keyword evidence="4" id="KW-0963">Cytoplasm</keyword>
<name>A0A9Q0N836_9DIPT</name>
<feature type="domain" description="Mur ligase C-terminal" evidence="10">
    <location>
        <begin position="327"/>
        <end position="461"/>
    </location>
</feature>
<dbReference type="SUPFAM" id="SSF53623">
    <property type="entry name" value="MurD-like peptide ligases, catalytic domain"/>
    <property type="match status" value="1"/>
</dbReference>
<dbReference type="Pfam" id="PF01225">
    <property type="entry name" value="Mur_ligase"/>
    <property type="match status" value="1"/>
</dbReference>
<comment type="catalytic activity">
    <reaction evidence="8">
        <text>UDP-N-acetyl-alpha-D-muramate + L-alanine + ATP = UDP-N-acetyl-alpha-D-muramoyl-L-alanine + ADP + phosphate + H(+)</text>
        <dbReference type="Rhea" id="RHEA:23372"/>
        <dbReference type="ChEBI" id="CHEBI:15378"/>
        <dbReference type="ChEBI" id="CHEBI:30616"/>
        <dbReference type="ChEBI" id="CHEBI:43474"/>
        <dbReference type="ChEBI" id="CHEBI:57972"/>
        <dbReference type="ChEBI" id="CHEBI:70757"/>
        <dbReference type="ChEBI" id="CHEBI:83898"/>
        <dbReference type="ChEBI" id="CHEBI:456216"/>
        <dbReference type="EC" id="6.3.2.8"/>
    </reaction>
</comment>
<dbReference type="EMBL" id="WJQU01000001">
    <property type="protein sequence ID" value="KAJ6644841.1"/>
    <property type="molecule type" value="Genomic_DNA"/>
</dbReference>
<dbReference type="SUPFAM" id="SSF53244">
    <property type="entry name" value="MurD-like peptide ligases, peptide-binding domain"/>
    <property type="match status" value="1"/>
</dbReference>
<evidence type="ECO:0000259" key="10">
    <source>
        <dbReference type="Pfam" id="PF02875"/>
    </source>
</evidence>
<dbReference type="InterPro" id="IPR036615">
    <property type="entry name" value="Mur_ligase_C_dom_sf"/>
</dbReference>
<evidence type="ECO:0000256" key="3">
    <source>
        <dbReference type="ARBA" id="ARBA00012211"/>
    </source>
</evidence>
<comment type="subcellular location">
    <subcellularLocation>
        <location evidence="1">Cytoplasm</location>
    </subcellularLocation>
</comment>
<dbReference type="InterPro" id="IPR013221">
    <property type="entry name" value="Mur_ligase_cen"/>
</dbReference>
<feature type="domain" description="Mur ligase central" evidence="11">
    <location>
        <begin position="118"/>
        <end position="305"/>
    </location>
</feature>
<evidence type="ECO:0000256" key="4">
    <source>
        <dbReference type="ARBA" id="ARBA00022490"/>
    </source>
</evidence>
<dbReference type="HAMAP" id="MF_00046">
    <property type="entry name" value="MurC"/>
    <property type="match status" value="1"/>
</dbReference>
<gene>
    <name evidence="12" type="primary">murC</name>
    <name evidence="12" type="ORF">Bhyg_00036</name>
</gene>
<dbReference type="InterPro" id="IPR004101">
    <property type="entry name" value="Mur_ligase_C"/>
</dbReference>
<evidence type="ECO:0000256" key="6">
    <source>
        <dbReference type="ARBA" id="ARBA00022741"/>
    </source>
</evidence>
<keyword evidence="6" id="KW-0547">Nucleotide-binding</keyword>
<dbReference type="GO" id="GO:0005737">
    <property type="term" value="C:cytoplasm"/>
    <property type="evidence" value="ECO:0007669"/>
    <property type="project" value="UniProtKB-SubCell"/>
</dbReference>
<comment type="pathway">
    <text evidence="2">Cell wall biogenesis; peptidoglycan biosynthesis.</text>
</comment>
<comment type="caution">
    <text evidence="12">The sequence shown here is derived from an EMBL/GenBank/DDBJ whole genome shotgun (WGS) entry which is preliminary data.</text>
</comment>
<evidence type="ECO:0000259" key="11">
    <source>
        <dbReference type="Pfam" id="PF08245"/>
    </source>
</evidence>
<dbReference type="Pfam" id="PF02677">
    <property type="entry name" value="QueH"/>
    <property type="match status" value="1"/>
</dbReference>
<dbReference type="InterPro" id="IPR000713">
    <property type="entry name" value="Mur_ligase_N"/>
</dbReference>
<protein>
    <recommendedName>
        <fullName evidence="3">UDP-N-acetylmuramate--L-alanine ligase</fullName>
        <ecNumber evidence="3">6.3.2.8</ecNumber>
    </recommendedName>
</protein>
<dbReference type="Proteomes" id="UP001151699">
    <property type="component" value="Chromosome A"/>
</dbReference>
<evidence type="ECO:0000259" key="9">
    <source>
        <dbReference type="Pfam" id="PF01225"/>
    </source>
</evidence>
<accession>A0A9Q0N836</accession>
<evidence type="ECO:0000256" key="7">
    <source>
        <dbReference type="ARBA" id="ARBA00022840"/>
    </source>
</evidence>
<dbReference type="HAMAP" id="MF_02089">
    <property type="entry name" value="QueH"/>
    <property type="match status" value="1"/>
</dbReference>
<keyword evidence="5 12" id="KW-0436">Ligase</keyword>
<organism evidence="12 13">
    <name type="scientific">Pseudolycoriella hygida</name>
    <dbReference type="NCBI Taxonomy" id="35572"/>
    <lineage>
        <taxon>Eukaryota</taxon>
        <taxon>Metazoa</taxon>
        <taxon>Ecdysozoa</taxon>
        <taxon>Arthropoda</taxon>
        <taxon>Hexapoda</taxon>
        <taxon>Insecta</taxon>
        <taxon>Pterygota</taxon>
        <taxon>Neoptera</taxon>
        <taxon>Endopterygota</taxon>
        <taxon>Diptera</taxon>
        <taxon>Nematocera</taxon>
        <taxon>Sciaroidea</taxon>
        <taxon>Sciaridae</taxon>
        <taxon>Pseudolycoriella</taxon>
    </lineage>
</organism>
<dbReference type="Gene3D" id="3.90.190.20">
    <property type="entry name" value="Mur ligase, C-terminal domain"/>
    <property type="match status" value="1"/>
</dbReference>
<dbReference type="SUPFAM" id="SSF51984">
    <property type="entry name" value="MurCD N-terminal domain"/>
    <property type="match status" value="1"/>
</dbReference>
<dbReference type="NCBIfam" id="TIGR01082">
    <property type="entry name" value="murC"/>
    <property type="match status" value="1"/>
</dbReference>
<dbReference type="InterPro" id="IPR050061">
    <property type="entry name" value="MurCDEF_pg_biosynth"/>
</dbReference>
<dbReference type="AlphaFoldDB" id="A0A9Q0N836"/>
<dbReference type="Gene3D" id="3.40.50.720">
    <property type="entry name" value="NAD(P)-binding Rossmann-like Domain"/>
    <property type="match status" value="1"/>
</dbReference>
<dbReference type="PANTHER" id="PTHR43445">
    <property type="entry name" value="UDP-N-ACETYLMURAMATE--L-ALANINE LIGASE-RELATED"/>
    <property type="match status" value="1"/>
</dbReference>
<keyword evidence="13" id="KW-1185">Reference proteome</keyword>
<evidence type="ECO:0000256" key="8">
    <source>
        <dbReference type="ARBA" id="ARBA00047833"/>
    </source>
</evidence>
<dbReference type="GO" id="GO:0008763">
    <property type="term" value="F:UDP-N-acetylmuramate-L-alanine ligase activity"/>
    <property type="evidence" value="ECO:0007669"/>
    <property type="project" value="UniProtKB-EC"/>
</dbReference>
<evidence type="ECO:0000313" key="12">
    <source>
        <dbReference type="EMBL" id="KAJ6644841.1"/>
    </source>
</evidence>
<sequence>MILLELKKINGTLDTIHFVGIGGIGMSGIATILHNLKYKVQGSDVAENYNTKMLEESGIRIYIGHHSQNITNVSYVVISSAINEDNPEVQEAFRRKIPVIRRTEMLAELMRLKCSVAISGSHGKTTTTSLVACLFEAAGLSPTVINGGIINNRFTNAYTGSGSYLIAEADESDATFINIPSTIGIITNIDPEHLDFYKDFKSLIAAFKNFITNLPFYGFAVACIDHLVVRNLVNGITGRKIITYGIDSADAHVQAFNLNFDIASSTFDVKINLPNINGATTIEKITLPTPGRHNVLNALAAIAVAAELDFGIKIIKNGFSNFEGVKRRFTKVAEYNGAIVIDDYAHHPEEVKATLATAKNIANKQGGRIIAIFQPHRYTRVQYLFNEFVTCFNEADQLYITDIYAAGEKSIEGVSSENLVEEIKNTRAHSVVSFIPEPENIAKIIISKANPRDIIVMMGAGSISSWANNLPAQFANFNKEQNFNTPNGENKVLLHSCCAPCSGDLMEKMLRSGINFTIFFYNPNIHPKKEYEIRKNENIRFAEKIGVKFVDADYDVQNWFARAKGMEYEPERGKRCSMCFDMRFQRTALYAYENGFKVITSSLGISRWKDMEQINESGIRAVSHYPGVVYWTYNWRKNGGSSKMYEIAKRENFYKQEYCGCIYSFRDSNNWPSGIEDSVLAQIKDIDQLIQGDQ</sequence>
<evidence type="ECO:0000256" key="5">
    <source>
        <dbReference type="ARBA" id="ARBA00022598"/>
    </source>
</evidence>
<dbReference type="InterPro" id="IPR003828">
    <property type="entry name" value="QueH"/>
</dbReference>
<dbReference type="Gene3D" id="3.40.1190.10">
    <property type="entry name" value="Mur-like, catalytic domain"/>
    <property type="match status" value="1"/>
</dbReference>
<feature type="non-terminal residue" evidence="12">
    <location>
        <position position="694"/>
    </location>
</feature>
<dbReference type="OrthoDB" id="10062161at2759"/>
<dbReference type="GO" id="GO:0005524">
    <property type="term" value="F:ATP binding"/>
    <property type="evidence" value="ECO:0007669"/>
    <property type="project" value="UniProtKB-KW"/>
</dbReference>
<dbReference type="EC" id="6.3.2.8" evidence="3"/>
<reference evidence="12" key="1">
    <citation type="submission" date="2022-07" db="EMBL/GenBank/DDBJ databases">
        <authorList>
            <person name="Trinca V."/>
            <person name="Uliana J.V.C."/>
            <person name="Torres T.T."/>
            <person name="Ward R.J."/>
            <person name="Monesi N."/>
        </authorList>
    </citation>
    <scope>NUCLEOTIDE SEQUENCE</scope>
    <source>
        <strain evidence="12">HSMRA1968</strain>
        <tissue evidence="12">Whole embryos</tissue>
    </source>
</reference>
<dbReference type="InterPro" id="IPR036565">
    <property type="entry name" value="Mur-like_cat_sf"/>
</dbReference>
<dbReference type="InterPro" id="IPR005758">
    <property type="entry name" value="UDP-N-AcMur_Ala_ligase_MurC"/>
</dbReference>
<keyword evidence="7" id="KW-0067">ATP-binding</keyword>
<dbReference type="Pfam" id="PF08245">
    <property type="entry name" value="Mur_ligase_M"/>
    <property type="match status" value="1"/>
</dbReference>
<evidence type="ECO:0000256" key="2">
    <source>
        <dbReference type="ARBA" id="ARBA00004752"/>
    </source>
</evidence>
<dbReference type="Pfam" id="PF02875">
    <property type="entry name" value="Mur_ligase_C"/>
    <property type="match status" value="1"/>
</dbReference>
<proteinExistence type="inferred from homology"/>
<evidence type="ECO:0000256" key="1">
    <source>
        <dbReference type="ARBA" id="ARBA00004496"/>
    </source>
</evidence>